<reference evidence="3" key="1">
    <citation type="journal article" date="2015" name="PLoS Genet.">
        <title>Genome Sequence and Transcriptome Analyses of Chrysochromulina tobin: Metabolic Tools for Enhanced Algal Fitness in the Prominent Order Prymnesiales (Haptophyceae).</title>
        <authorList>
            <person name="Hovde B.T."/>
            <person name="Deodato C.R."/>
            <person name="Hunsperger H.M."/>
            <person name="Ryken S.A."/>
            <person name="Yost W."/>
            <person name="Jha R.K."/>
            <person name="Patterson J."/>
            <person name="Monnat R.J. Jr."/>
            <person name="Barlow S.B."/>
            <person name="Starkenburg S.R."/>
            <person name="Cattolico R.A."/>
        </authorList>
    </citation>
    <scope>NUCLEOTIDE SEQUENCE</scope>
    <source>
        <strain evidence="3">CCMP291</strain>
    </source>
</reference>
<accession>A0A0M0JWN5</accession>
<dbReference type="EMBL" id="JWZX01002123">
    <property type="protein sequence ID" value="KOO30940.1"/>
    <property type="molecule type" value="Genomic_DNA"/>
</dbReference>
<sequence>MPPKKPSKVAPNSFPDTPPPANLVTRQSLEDLRSKRLVGRQFRDISRRSPRSLQPSSPMPKTSPLPEESAADKVLDSVGRALDELEGRGLPISWLTAREGRPSQPYRARSGASSDRPPPRMPESDVEWFPQITMTGTSLLDLKLGAGASPAGAATSPFARARDKSPIRLSSSPSTSREEMAQIALQRLEVPVMGSRGNPAYWDHILRGKEPASRPELRHPPSLPAFEGDADETAVDPNLEGQKETFLLAYDR</sequence>
<feature type="region of interest" description="Disordered" evidence="1">
    <location>
        <begin position="1"/>
        <end position="75"/>
    </location>
</feature>
<keyword evidence="3" id="KW-1185">Reference proteome</keyword>
<protein>
    <submittedName>
        <fullName evidence="2">Uncharacterized protein</fullName>
    </submittedName>
</protein>
<evidence type="ECO:0000313" key="3">
    <source>
        <dbReference type="Proteomes" id="UP000037460"/>
    </source>
</evidence>
<comment type="caution">
    <text evidence="2">The sequence shown here is derived from an EMBL/GenBank/DDBJ whole genome shotgun (WGS) entry which is preliminary data.</text>
</comment>
<proteinExistence type="predicted"/>
<feature type="region of interest" description="Disordered" evidence="1">
    <location>
        <begin position="151"/>
        <end position="176"/>
    </location>
</feature>
<dbReference type="Proteomes" id="UP000037460">
    <property type="component" value="Unassembled WGS sequence"/>
</dbReference>
<name>A0A0M0JWN5_9EUKA</name>
<gene>
    <name evidence="2" type="ORF">Ctob_010923</name>
</gene>
<evidence type="ECO:0000313" key="2">
    <source>
        <dbReference type="EMBL" id="KOO30940.1"/>
    </source>
</evidence>
<dbReference type="AlphaFoldDB" id="A0A0M0JWN5"/>
<organism evidence="2 3">
    <name type="scientific">Chrysochromulina tobinii</name>
    <dbReference type="NCBI Taxonomy" id="1460289"/>
    <lineage>
        <taxon>Eukaryota</taxon>
        <taxon>Haptista</taxon>
        <taxon>Haptophyta</taxon>
        <taxon>Prymnesiophyceae</taxon>
        <taxon>Prymnesiales</taxon>
        <taxon>Chrysochromulinaceae</taxon>
        <taxon>Chrysochromulina</taxon>
    </lineage>
</organism>
<evidence type="ECO:0000256" key="1">
    <source>
        <dbReference type="SAM" id="MobiDB-lite"/>
    </source>
</evidence>
<feature type="region of interest" description="Disordered" evidence="1">
    <location>
        <begin position="89"/>
        <end position="127"/>
    </location>
</feature>
<feature type="region of interest" description="Disordered" evidence="1">
    <location>
        <begin position="211"/>
        <end position="252"/>
    </location>
</feature>